<feature type="domain" description="Aminoacyl-transfer RNA synthetases class-II family profile" evidence="9">
    <location>
        <begin position="213"/>
        <end position="528"/>
    </location>
</feature>
<dbReference type="EMBL" id="CP115613">
    <property type="protein sequence ID" value="WBW75138.1"/>
    <property type="molecule type" value="Genomic_DNA"/>
</dbReference>
<dbReference type="InterPro" id="IPR004364">
    <property type="entry name" value="Aa-tRNA-synt_II"/>
</dbReference>
<dbReference type="GeneID" id="80878362"/>
<evidence type="ECO:0000256" key="4">
    <source>
        <dbReference type="ARBA" id="ARBA00022840"/>
    </source>
</evidence>
<dbReference type="SUPFAM" id="SSF50249">
    <property type="entry name" value="Nucleic acid-binding proteins"/>
    <property type="match status" value="1"/>
</dbReference>
<evidence type="ECO:0000256" key="1">
    <source>
        <dbReference type="ARBA" id="ARBA00013166"/>
    </source>
</evidence>
<evidence type="ECO:0000256" key="6">
    <source>
        <dbReference type="ARBA" id="ARBA00030563"/>
    </source>
</evidence>
<dbReference type="Pfam" id="PF01336">
    <property type="entry name" value="tRNA_anti-codon"/>
    <property type="match status" value="1"/>
</dbReference>
<dbReference type="PRINTS" id="PR00982">
    <property type="entry name" value="TRNASYNTHLYS"/>
</dbReference>
<evidence type="ECO:0000256" key="2">
    <source>
        <dbReference type="ARBA" id="ARBA00022598"/>
    </source>
</evidence>
<accession>A0AAF0AZH1</accession>
<dbReference type="Gene3D" id="3.30.930.10">
    <property type="entry name" value="Bira Bifunctional Protein, Domain 2"/>
    <property type="match status" value="1"/>
</dbReference>
<dbReference type="Pfam" id="PF00152">
    <property type="entry name" value="tRNA-synt_2"/>
    <property type="match status" value="1"/>
</dbReference>
<keyword evidence="11" id="KW-1185">Reference proteome</keyword>
<dbReference type="NCBIfam" id="TIGR00499">
    <property type="entry name" value="lysS_bact"/>
    <property type="match status" value="1"/>
</dbReference>
<dbReference type="RefSeq" id="XP_056039381.1">
    <property type="nucleotide sequence ID" value="XM_056183673.1"/>
</dbReference>
<dbReference type="EC" id="6.1.1.6" evidence="1 8"/>
<evidence type="ECO:0000256" key="3">
    <source>
        <dbReference type="ARBA" id="ARBA00022741"/>
    </source>
</evidence>
<organism evidence="10 11">
    <name type="scientific">Schizosaccharomyces osmophilus</name>
    <dbReference type="NCBI Taxonomy" id="2545709"/>
    <lineage>
        <taxon>Eukaryota</taxon>
        <taxon>Fungi</taxon>
        <taxon>Dikarya</taxon>
        <taxon>Ascomycota</taxon>
        <taxon>Taphrinomycotina</taxon>
        <taxon>Schizosaccharomycetes</taxon>
        <taxon>Schizosaccharomycetales</taxon>
        <taxon>Schizosaccharomycetaceae</taxon>
        <taxon>Schizosaccharomyces</taxon>
    </lineage>
</organism>
<evidence type="ECO:0000256" key="7">
    <source>
        <dbReference type="ARBA" id="ARBA00048573"/>
    </source>
</evidence>
<dbReference type="GO" id="GO:0005829">
    <property type="term" value="C:cytosol"/>
    <property type="evidence" value="ECO:0007669"/>
    <property type="project" value="TreeGrafter"/>
</dbReference>
<dbReference type="GO" id="GO:0000049">
    <property type="term" value="F:tRNA binding"/>
    <property type="evidence" value="ECO:0007669"/>
    <property type="project" value="TreeGrafter"/>
</dbReference>
<dbReference type="PANTHER" id="PTHR42918:SF5">
    <property type="entry name" value="LYSINE--TRNA LIGASE, MITOCHONDRIAL"/>
    <property type="match status" value="1"/>
</dbReference>
<keyword evidence="4" id="KW-0067">ATP-binding</keyword>
<dbReference type="InterPro" id="IPR012340">
    <property type="entry name" value="NA-bd_OB-fold"/>
</dbReference>
<dbReference type="GO" id="GO:0006430">
    <property type="term" value="P:lysyl-tRNA aminoacylation"/>
    <property type="evidence" value="ECO:0007669"/>
    <property type="project" value="InterPro"/>
</dbReference>
<evidence type="ECO:0000313" key="10">
    <source>
        <dbReference type="EMBL" id="WBW75138.1"/>
    </source>
</evidence>
<dbReference type="GO" id="GO:0004824">
    <property type="term" value="F:lysine-tRNA ligase activity"/>
    <property type="evidence" value="ECO:0007669"/>
    <property type="project" value="UniProtKB-EC"/>
</dbReference>
<dbReference type="InterPro" id="IPR044136">
    <property type="entry name" value="Lys-tRNA-ligase_II_N"/>
</dbReference>
<gene>
    <name evidence="10" type="primary">msk1</name>
    <name evidence="10" type="ORF">SOMG_04897</name>
</gene>
<dbReference type="PROSITE" id="PS50862">
    <property type="entry name" value="AA_TRNA_LIGASE_II"/>
    <property type="match status" value="1"/>
</dbReference>
<evidence type="ECO:0000259" key="9">
    <source>
        <dbReference type="PROSITE" id="PS50862"/>
    </source>
</evidence>
<dbReference type="PANTHER" id="PTHR42918">
    <property type="entry name" value="LYSYL-TRNA SYNTHETASE"/>
    <property type="match status" value="1"/>
</dbReference>
<reference evidence="10 11" key="1">
    <citation type="journal article" date="2023" name="G3 (Bethesda)">
        <title>A high-quality reference genome for the fission yeast Schizosaccharomyces osmophilus.</title>
        <authorList>
            <person name="Jia G.S."/>
            <person name="Zhang W.C."/>
            <person name="Liang Y."/>
            <person name="Liu X.H."/>
            <person name="Rhind N."/>
            <person name="Pidoux A."/>
            <person name="Brysch-Herzberg M."/>
            <person name="Du L.L."/>
        </authorList>
    </citation>
    <scope>NUCLEOTIDE SEQUENCE [LARGE SCALE GENOMIC DNA]</scope>
    <source>
        <strain evidence="10 11">CBS 15793</strain>
    </source>
</reference>
<protein>
    <recommendedName>
        <fullName evidence="1 8">Lysine--tRNA ligase</fullName>
        <ecNumber evidence="1 8">6.1.1.6</ecNumber>
    </recommendedName>
    <alternativeName>
        <fullName evidence="6 8">Lysyl-tRNA synthetase</fullName>
    </alternativeName>
</protein>
<evidence type="ECO:0000256" key="8">
    <source>
        <dbReference type="RuleBase" id="RU003748"/>
    </source>
</evidence>
<dbReference type="CDD" id="cd04322">
    <property type="entry name" value="LysRS_N"/>
    <property type="match status" value="1"/>
</dbReference>
<sequence length="535" mass="61194">MLLRRAHTLRCFSARFNIGFCCLRWKRLYSEKAGSPEKPDVRKQVFERLKMPMYPSISSTKGVTSISRLRSWDNVLSPDARQYDESYTVCGRIGNLRYASSKLVFVDICDGLSKLQLTISKKLVSNSDNEALPFSNILKAFRRGDYIQCTGFIGKTSKGELSIYATELPVMLSPCLHQMPTNLLNQEKRFQQRYIDFIANPDTILTLKRRFQIIECIRNFFRKNEFTEVETPLLSHHFGGAMARPFITNDAHKQPLSLRCAPELWLKQLVIGGMHRIFELGKNFRNEGLDATHNPEFTSCEAYCAFINLGTFIDMTKLLLSEICMNVHGNLTLPHLGVSLHSDSFKTLEFIPSLENSLNQSLGVIDNSEGYRKFLLDIFEQRNIKQPKTPTVSHLLDKLLSHCVLEHLSDGPTFIVHHPEVMSPLAKSETIKYGNTEFRVSKRFELYLGKSEICNAYEEENDPMSQKEKFESQQYDRTELGDQEAPIPDADFVRALEYGLPPTTGWGMGVDRLVMLVTGQKRINEVLPFGSLRYI</sequence>
<dbReference type="KEGG" id="som:SOMG_04897"/>
<dbReference type="Proteomes" id="UP001212411">
    <property type="component" value="Chromosome 3"/>
</dbReference>
<evidence type="ECO:0000313" key="11">
    <source>
        <dbReference type="Proteomes" id="UP001212411"/>
    </source>
</evidence>
<dbReference type="Gene3D" id="2.40.50.140">
    <property type="entry name" value="Nucleic acid-binding proteins"/>
    <property type="match status" value="1"/>
</dbReference>
<dbReference type="InterPro" id="IPR045864">
    <property type="entry name" value="aa-tRNA-synth_II/BPL/LPL"/>
</dbReference>
<evidence type="ECO:0000256" key="5">
    <source>
        <dbReference type="ARBA" id="ARBA00023146"/>
    </source>
</evidence>
<dbReference type="InterPro" id="IPR018149">
    <property type="entry name" value="Lys-tRNA-synth_II_C"/>
</dbReference>
<comment type="catalytic activity">
    <reaction evidence="7 8">
        <text>tRNA(Lys) + L-lysine + ATP = L-lysyl-tRNA(Lys) + AMP + diphosphate</text>
        <dbReference type="Rhea" id="RHEA:20792"/>
        <dbReference type="Rhea" id="RHEA-COMP:9696"/>
        <dbReference type="Rhea" id="RHEA-COMP:9697"/>
        <dbReference type="ChEBI" id="CHEBI:30616"/>
        <dbReference type="ChEBI" id="CHEBI:32551"/>
        <dbReference type="ChEBI" id="CHEBI:33019"/>
        <dbReference type="ChEBI" id="CHEBI:78442"/>
        <dbReference type="ChEBI" id="CHEBI:78529"/>
        <dbReference type="ChEBI" id="CHEBI:456215"/>
        <dbReference type="EC" id="6.1.1.6"/>
    </reaction>
</comment>
<dbReference type="AlphaFoldDB" id="A0AAF0AZH1"/>
<keyword evidence="3" id="KW-0547">Nucleotide-binding</keyword>
<keyword evidence="2 10" id="KW-0436">Ligase</keyword>
<dbReference type="InterPro" id="IPR006195">
    <property type="entry name" value="aa-tRNA-synth_II"/>
</dbReference>
<dbReference type="GO" id="GO:0005524">
    <property type="term" value="F:ATP binding"/>
    <property type="evidence" value="ECO:0007669"/>
    <property type="project" value="UniProtKB-KW"/>
</dbReference>
<dbReference type="InterPro" id="IPR004365">
    <property type="entry name" value="NA-bd_OB_tRNA"/>
</dbReference>
<proteinExistence type="predicted"/>
<keyword evidence="5" id="KW-0030">Aminoacyl-tRNA synthetase</keyword>
<name>A0AAF0AZH1_9SCHI</name>
<dbReference type="SUPFAM" id="SSF55681">
    <property type="entry name" value="Class II aaRS and biotin synthetases"/>
    <property type="match status" value="1"/>
</dbReference>
<dbReference type="InterPro" id="IPR002313">
    <property type="entry name" value="Lys-tRNA-ligase_II"/>
</dbReference>